<dbReference type="EMBL" id="JBHUFV010000068">
    <property type="protein sequence ID" value="MFD1938700.1"/>
    <property type="molecule type" value="Genomic_DNA"/>
</dbReference>
<comment type="caution">
    <text evidence="1">The sequence shown here is derived from an EMBL/GenBank/DDBJ whole genome shotgun (WGS) entry which is preliminary data.</text>
</comment>
<name>A0ABW4TC22_9ACTN</name>
<dbReference type="RefSeq" id="WP_379580783.1">
    <property type="nucleotide sequence ID" value="NZ_JBHUFV010000068.1"/>
</dbReference>
<evidence type="ECO:0000313" key="2">
    <source>
        <dbReference type="Proteomes" id="UP001597368"/>
    </source>
</evidence>
<organism evidence="1 2">
    <name type="scientific">Nonomuraea mangrovi</name>
    <dbReference type="NCBI Taxonomy" id="2316207"/>
    <lineage>
        <taxon>Bacteria</taxon>
        <taxon>Bacillati</taxon>
        <taxon>Actinomycetota</taxon>
        <taxon>Actinomycetes</taxon>
        <taxon>Streptosporangiales</taxon>
        <taxon>Streptosporangiaceae</taxon>
        <taxon>Nonomuraea</taxon>
    </lineage>
</organism>
<gene>
    <name evidence="1" type="ORF">ACFSKW_45275</name>
</gene>
<keyword evidence="2" id="KW-1185">Reference proteome</keyword>
<sequence>AEIDDQNTQITTVITACCPARLACYGVGPAAGAHDGRSVSAVAGPGSSPAPWASRCAGSCLMAASSARVVSASRRAASRSASVRASATAAAVACSAACRRVWVAAEFAQLLTAVGQVPPPPHLPVDGGLAFLDEAALGFVMLHRNDAEPVAAHRRFSTARLALHRAQGDRAAGQAWQETATAAAHLATLGDERVVTCMRPTVDGWECSCPLDPVTGQCTASRTTYGFWFNVTGGPHRCNGEDSIAATVERQARTGDPACRWIADDPGALTFVADSYAAAIRAVLPVGVEMRPARSDLGPPIGEEFVGPAHLDDCSWPATYPRTPAGGLDLPTLVSRVDLGPLLVRAPRPGDPDD</sequence>
<accession>A0ABW4TC22</accession>
<evidence type="ECO:0000313" key="1">
    <source>
        <dbReference type="EMBL" id="MFD1938700.1"/>
    </source>
</evidence>
<feature type="non-terminal residue" evidence="1">
    <location>
        <position position="1"/>
    </location>
</feature>
<dbReference type="Proteomes" id="UP001597368">
    <property type="component" value="Unassembled WGS sequence"/>
</dbReference>
<proteinExistence type="predicted"/>
<protein>
    <submittedName>
        <fullName evidence="1">Uncharacterized protein</fullName>
    </submittedName>
</protein>
<reference evidence="2" key="1">
    <citation type="journal article" date="2019" name="Int. J. Syst. Evol. Microbiol.">
        <title>The Global Catalogue of Microorganisms (GCM) 10K type strain sequencing project: providing services to taxonomists for standard genome sequencing and annotation.</title>
        <authorList>
            <consortium name="The Broad Institute Genomics Platform"/>
            <consortium name="The Broad Institute Genome Sequencing Center for Infectious Disease"/>
            <person name="Wu L."/>
            <person name="Ma J."/>
        </authorList>
    </citation>
    <scope>NUCLEOTIDE SEQUENCE [LARGE SCALE GENOMIC DNA]</scope>
    <source>
        <strain evidence="2">ICMP 6774ER</strain>
    </source>
</reference>